<evidence type="ECO:0000313" key="3">
    <source>
        <dbReference type="EMBL" id="CAF1106468.1"/>
    </source>
</evidence>
<organism evidence="4 5">
    <name type="scientific">Adineta steineri</name>
    <dbReference type="NCBI Taxonomy" id="433720"/>
    <lineage>
        <taxon>Eukaryota</taxon>
        <taxon>Metazoa</taxon>
        <taxon>Spiralia</taxon>
        <taxon>Gnathifera</taxon>
        <taxon>Rotifera</taxon>
        <taxon>Eurotatoria</taxon>
        <taxon>Bdelloidea</taxon>
        <taxon>Adinetida</taxon>
        <taxon>Adinetidae</taxon>
        <taxon>Adineta</taxon>
    </lineage>
</organism>
<name>A0A819U374_9BILA</name>
<proteinExistence type="predicted"/>
<feature type="transmembrane region" description="Helical" evidence="1">
    <location>
        <begin position="55"/>
        <end position="80"/>
    </location>
</feature>
<feature type="chain" id="PRO_5035619767" evidence="2">
    <location>
        <begin position="23"/>
        <end position="237"/>
    </location>
</feature>
<feature type="signal peptide" evidence="2">
    <location>
        <begin position="1"/>
        <end position="22"/>
    </location>
</feature>
<comment type="caution">
    <text evidence="4">The sequence shown here is derived from an EMBL/GenBank/DDBJ whole genome shotgun (WGS) entry which is preliminary data.</text>
</comment>
<keyword evidence="2" id="KW-0732">Signal</keyword>
<gene>
    <name evidence="3" type="ORF">IZO911_LOCUS23338</name>
    <name evidence="4" type="ORF">KXQ929_LOCUS33761</name>
</gene>
<dbReference type="EMBL" id="CAJOBB010004405">
    <property type="protein sequence ID" value="CAF4087694.1"/>
    <property type="molecule type" value="Genomic_DNA"/>
</dbReference>
<evidence type="ECO:0000313" key="5">
    <source>
        <dbReference type="Proteomes" id="UP000663868"/>
    </source>
</evidence>
<protein>
    <submittedName>
        <fullName evidence="4">Uncharacterized protein</fullName>
    </submittedName>
</protein>
<evidence type="ECO:0000313" key="4">
    <source>
        <dbReference type="EMBL" id="CAF4087694.1"/>
    </source>
</evidence>
<dbReference type="EMBL" id="CAJNOE010000269">
    <property type="protein sequence ID" value="CAF1106468.1"/>
    <property type="molecule type" value="Genomic_DNA"/>
</dbReference>
<keyword evidence="1" id="KW-1133">Transmembrane helix</keyword>
<keyword evidence="1" id="KW-0812">Transmembrane</keyword>
<dbReference type="Proteomes" id="UP000663868">
    <property type="component" value="Unassembled WGS sequence"/>
</dbReference>
<evidence type="ECO:0000256" key="2">
    <source>
        <dbReference type="SAM" id="SignalP"/>
    </source>
</evidence>
<dbReference type="Proteomes" id="UP000663860">
    <property type="component" value="Unassembled WGS sequence"/>
</dbReference>
<evidence type="ECO:0000256" key="1">
    <source>
        <dbReference type="SAM" id="Phobius"/>
    </source>
</evidence>
<sequence>MRIIYQTLFCLTYLTIFIHCQGGGGSGGGGGGGGSGGGGSPRRRTPPCKSDACPYSHYIIAGCVGGLVGLLLLIVGVLWCRKRCKGRPFRTNSNFVNKGISKNSHENIYNGYQFQSGIWSTHYHQYCRWHGLFRCSLSFNSQLMKVSGSGVDHIGSFTIDGTYSNETRRIGLTKQYEIGTGDPSENFGHQATIQLTWNEKNNQFEGKWYVQTKKYHDEGQFQLKLREQQQLHPYEKV</sequence>
<accession>A0A819U374</accession>
<keyword evidence="1" id="KW-0472">Membrane</keyword>
<reference evidence="4" key="1">
    <citation type="submission" date="2021-02" db="EMBL/GenBank/DDBJ databases">
        <authorList>
            <person name="Nowell W R."/>
        </authorList>
    </citation>
    <scope>NUCLEOTIDE SEQUENCE</scope>
</reference>
<dbReference type="AlphaFoldDB" id="A0A819U374"/>